<accession>A0A8S1L6A2</accession>
<evidence type="ECO:0000256" key="4">
    <source>
        <dbReference type="ARBA" id="ARBA00023136"/>
    </source>
</evidence>
<dbReference type="GO" id="GO:0016020">
    <property type="term" value="C:membrane"/>
    <property type="evidence" value="ECO:0007669"/>
    <property type="project" value="UniProtKB-SubCell"/>
</dbReference>
<evidence type="ECO:0000256" key="1">
    <source>
        <dbReference type="ARBA" id="ARBA00004370"/>
    </source>
</evidence>
<reference evidence="7" key="1">
    <citation type="submission" date="2021-01" db="EMBL/GenBank/DDBJ databases">
        <authorList>
            <consortium name="Genoscope - CEA"/>
            <person name="William W."/>
        </authorList>
    </citation>
    <scope>NUCLEOTIDE SEQUENCE</scope>
</reference>
<feature type="domain" description="Fatty acid hydroxylase" evidence="6">
    <location>
        <begin position="137"/>
        <end position="267"/>
    </location>
</feature>
<dbReference type="GO" id="GO:0016491">
    <property type="term" value="F:oxidoreductase activity"/>
    <property type="evidence" value="ECO:0007669"/>
    <property type="project" value="InterPro"/>
</dbReference>
<evidence type="ECO:0000256" key="3">
    <source>
        <dbReference type="ARBA" id="ARBA00022989"/>
    </source>
</evidence>
<dbReference type="Proteomes" id="UP000688137">
    <property type="component" value="Unassembled WGS sequence"/>
</dbReference>
<feature type="transmembrane region" description="Helical" evidence="5">
    <location>
        <begin position="93"/>
        <end position="110"/>
    </location>
</feature>
<evidence type="ECO:0000259" key="6">
    <source>
        <dbReference type="Pfam" id="PF04116"/>
    </source>
</evidence>
<keyword evidence="8" id="KW-1185">Reference proteome</keyword>
<dbReference type="GO" id="GO:0008610">
    <property type="term" value="P:lipid biosynthetic process"/>
    <property type="evidence" value="ECO:0007669"/>
    <property type="project" value="InterPro"/>
</dbReference>
<dbReference type="OMA" id="FVFICPM"/>
<evidence type="ECO:0000256" key="5">
    <source>
        <dbReference type="SAM" id="Phobius"/>
    </source>
</evidence>
<dbReference type="AlphaFoldDB" id="A0A8S1L6A2"/>
<dbReference type="PANTHER" id="PTHR11863">
    <property type="entry name" value="STEROL DESATURASE"/>
    <property type="match status" value="1"/>
</dbReference>
<comment type="caution">
    <text evidence="7">The sequence shown here is derived from an EMBL/GenBank/DDBJ whole genome shotgun (WGS) entry which is preliminary data.</text>
</comment>
<evidence type="ECO:0000256" key="2">
    <source>
        <dbReference type="ARBA" id="ARBA00022692"/>
    </source>
</evidence>
<protein>
    <recommendedName>
        <fullName evidence="6">Fatty acid hydroxylase domain-containing protein</fullName>
    </recommendedName>
</protein>
<feature type="transmembrane region" description="Helical" evidence="5">
    <location>
        <begin position="130"/>
        <end position="150"/>
    </location>
</feature>
<dbReference type="Pfam" id="PF04116">
    <property type="entry name" value="FA_hydroxylase"/>
    <property type="match status" value="1"/>
</dbReference>
<evidence type="ECO:0000313" key="8">
    <source>
        <dbReference type="Proteomes" id="UP000688137"/>
    </source>
</evidence>
<dbReference type="InterPro" id="IPR050307">
    <property type="entry name" value="Sterol_Desaturase_Related"/>
</dbReference>
<keyword evidence="4 5" id="KW-0472">Membrane</keyword>
<evidence type="ECO:0000313" key="7">
    <source>
        <dbReference type="EMBL" id="CAD8061073.1"/>
    </source>
</evidence>
<proteinExistence type="predicted"/>
<gene>
    <name evidence="7" type="ORF">PPRIM_AZ9-3.1.T0310125</name>
</gene>
<feature type="transmembrane region" description="Helical" evidence="5">
    <location>
        <begin position="53"/>
        <end position="72"/>
    </location>
</feature>
<keyword evidence="3 5" id="KW-1133">Transmembrane helix</keyword>
<dbReference type="GO" id="GO:0005506">
    <property type="term" value="F:iron ion binding"/>
    <property type="evidence" value="ECO:0007669"/>
    <property type="project" value="InterPro"/>
</dbReference>
<dbReference type="EMBL" id="CAJJDM010000030">
    <property type="protein sequence ID" value="CAD8061073.1"/>
    <property type="molecule type" value="Genomic_DNA"/>
</dbReference>
<dbReference type="InterPro" id="IPR006694">
    <property type="entry name" value="Fatty_acid_hydroxylase"/>
</dbReference>
<keyword evidence="2 5" id="KW-0812">Transmembrane</keyword>
<comment type="subcellular location">
    <subcellularLocation>
        <location evidence="1">Membrane</location>
    </subcellularLocation>
</comment>
<name>A0A8S1L6A2_PARPR</name>
<sequence length="310" mass="36946">MIWYLAELLGFINIDRNIKLDQYQNHPSYAGNFIRFGFDGIVGEYVSTVCQTFLFALALYFTLSCSSYYYFFKKNKQLYLPKLNAKFFIYYDIKWSIINMFFETFLVSIIRVAQPRFSLMYYNISDYGYWYIPISIILHVVYDETLTYWVHRWLHTYPYLYIKLHRIHHFSKDITPFSGFAFHPLDAFAQAVPLFTSCFLFPIHMNLFLFFGLCTTSWAISIHDNVPALPFKFLLYSTHHTIHHEPGLGGMKNFGKFTSVWDRIMGTYEEPDRINFGWNKQKEQLDKLKKVNDLYESILPSDLNKIKKNK</sequence>
<organism evidence="7 8">
    <name type="scientific">Paramecium primaurelia</name>
    <dbReference type="NCBI Taxonomy" id="5886"/>
    <lineage>
        <taxon>Eukaryota</taxon>
        <taxon>Sar</taxon>
        <taxon>Alveolata</taxon>
        <taxon>Ciliophora</taxon>
        <taxon>Intramacronucleata</taxon>
        <taxon>Oligohymenophorea</taxon>
        <taxon>Peniculida</taxon>
        <taxon>Parameciidae</taxon>
        <taxon>Paramecium</taxon>
    </lineage>
</organism>